<dbReference type="EMBL" id="CACVBM020001059">
    <property type="protein sequence ID" value="CAA7027673.1"/>
    <property type="molecule type" value="Genomic_DNA"/>
</dbReference>
<keyword evidence="2" id="KW-1185">Reference proteome</keyword>
<dbReference type="Proteomes" id="UP000467841">
    <property type="component" value="Unassembled WGS sequence"/>
</dbReference>
<protein>
    <submittedName>
        <fullName evidence="1">Uncharacterized protein</fullName>
    </submittedName>
</protein>
<evidence type="ECO:0000313" key="1">
    <source>
        <dbReference type="EMBL" id="CAA7027673.1"/>
    </source>
</evidence>
<evidence type="ECO:0000313" key="2">
    <source>
        <dbReference type="Proteomes" id="UP000467841"/>
    </source>
</evidence>
<accession>A0A6D2IJ95</accession>
<organism evidence="1 2">
    <name type="scientific">Microthlaspi erraticum</name>
    <dbReference type="NCBI Taxonomy" id="1685480"/>
    <lineage>
        <taxon>Eukaryota</taxon>
        <taxon>Viridiplantae</taxon>
        <taxon>Streptophyta</taxon>
        <taxon>Embryophyta</taxon>
        <taxon>Tracheophyta</taxon>
        <taxon>Spermatophyta</taxon>
        <taxon>Magnoliopsida</taxon>
        <taxon>eudicotyledons</taxon>
        <taxon>Gunneridae</taxon>
        <taxon>Pentapetalae</taxon>
        <taxon>rosids</taxon>
        <taxon>malvids</taxon>
        <taxon>Brassicales</taxon>
        <taxon>Brassicaceae</taxon>
        <taxon>Coluteocarpeae</taxon>
        <taxon>Microthlaspi</taxon>
    </lineage>
</organism>
<dbReference type="AlphaFoldDB" id="A0A6D2IJ95"/>
<proteinExistence type="predicted"/>
<sequence length="101" mass="10602">MLQPILDVKECIQGELSLTLFVVGVGGVGQSSRSIGSVEDVGGGDAPVFLFRLLLLNVGSTVLLGDAAFVAFGDAQESFSLRMLTVSVSFLITSSCFLHHL</sequence>
<name>A0A6D2IJ95_9BRAS</name>
<reference evidence="1" key="1">
    <citation type="submission" date="2020-01" db="EMBL/GenBank/DDBJ databases">
        <authorList>
            <person name="Mishra B."/>
        </authorList>
    </citation>
    <scope>NUCLEOTIDE SEQUENCE [LARGE SCALE GENOMIC DNA]</scope>
</reference>
<gene>
    <name evidence="1" type="ORF">MERR_LOCUS14908</name>
</gene>
<comment type="caution">
    <text evidence="1">The sequence shown here is derived from an EMBL/GenBank/DDBJ whole genome shotgun (WGS) entry which is preliminary data.</text>
</comment>